<name>A0A0M9VQM8_9BASI</name>
<evidence type="ECO:0000256" key="2">
    <source>
        <dbReference type="SAM" id="Coils"/>
    </source>
</evidence>
<dbReference type="VEuPathDB" id="FungiDB:Malapachy_2210"/>
<dbReference type="GO" id="GO:0009927">
    <property type="term" value="F:histidine phosphotransfer kinase activity"/>
    <property type="evidence" value="ECO:0007669"/>
    <property type="project" value="InterPro"/>
</dbReference>
<keyword evidence="4" id="KW-0808">Transferase</keyword>
<dbReference type="GO" id="GO:0005634">
    <property type="term" value="C:nucleus"/>
    <property type="evidence" value="ECO:0007669"/>
    <property type="project" value="TreeGrafter"/>
</dbReference>
<reference evidence="4 5" key="1">
    <citation type="submission" date="2015-07" db="EMBL/GenBank/DDBJ databases">
        <title>Draft Genome Sequence of Malassezia furfur CBS1878 and Malassezia pachydermatis CBS1879.</title>
        <authorList>
            <person name="Triana S."/>
            <person name="Ohm R."/>
            <person name="Gonzalez A."/>
            <person name="DeCock H."/>
            <person name="Restrepo S."/>
            <person name="Celis A."/>
        </authorList>
    </citation>
    <scope>NUCLEOTIDE SEQUENCE [LARGE SCALE GENOMIC DNA]</scope>
    <source>
        <strain evidence="4 5">CBS 1879</strain>
    </source>
</reference>
<dbReference type="PANTHER" id="PTHR28242">
    <property type="entry name" value="PHOSPHORELAY INTERMEDIATE PROTEIN YPD1"/>
    <property type="match status" value="1"/>
</dbReference>
<dbReference type="InterPro" id="IPR045871">
    <property type="entry name" value="AHP1-5/YPD1"/>
</dbReference>
<proteinExistence type="predicted"/>
<feature type="domain" description="HPt" evidence="3">
    <location>
        <begin position="31"/>
        <end position="129"/>
    </location>
</feature>
<evidence type="ECO:0000313" key="5">
    <source>
        <dbReference type="Proteomes" id="UP000037751"/>
    </source>
</evidence>
<evidence type="ECO:0000256" key="1">
    <source>
        <dbReference type="PROSITE-ProRule" id="PRU00110"/>
    </source>
</evidence>
<dbReference type="STRING" id="77020.A0A0M9VQM8"/>
<accession>A0A0M9VQM8</accession>
<dbReference type="OrthoDB" id="1673781at2759"/>
<keyword evidence="2" id="KW-0175">Coiled coil</keyword>
<dbReference type="GeneID" id="28728577"/>
<dbReference type="Proteomes" id="UP000037751">
    <property type="component" value="Unassembled WGS sequence"/>
</dbReference>
<gene>
    <name evidence="4" type="ORF">Malapachy_2210</name>
</gene>
<feature type="modified residue" description="Phosphohistidine" evidence="1">
    <location>
        <position position="70"/>
    </location>
</feature>
<keyword evidence="5" id="KW-1185">Reference proteome</keyword>
<dbReference type="PANTHER" id="PTHR28242:SF52">
    <property type="entry name" value="PHOSPHORELAY INTERMEDIATE PROTEIN YPD1"/>
    <property type="match status" value="1"/>
</dbReference>
<dbReference type="EMBL" id="LGAV01000002">
    <property type="protein sequence ID" value="KOS15712.1"/>
    <property type="molecule type" value="Genomic_DNA"/>
</dbReference>
<dbReference type="GO" id="GO:0043424">
    <property type="term" value="F:protein histidine kinase binding"/>
    <property type="evidence" value="ECO:0007669"/>
    <property type="project" value="InterPro"/>
</dbReference>
<dbReference type="PROSITE" id="PS50894">
    <property type="entry name" value="HPT"/>
    <property type="match status" value="1"/>
</dbReference>
<sequence length="139" mass="15633">MSELMNDASSLPEDVIDIDVFEQLLDMDEDDREFSRSLVWNYFEQAETTFDKMDDALSKQELIELSTLGHFLKGSSAAVGVIKVRNSCEAIQHYGNCHEADGSTVISKEQALDRLSQTVKKVKDEYNEAAATLRAFFGE</sequence>
<dbReference type="RefSeq" id="XP_017993344.1">
    <property type="nucleotide sequence ID" value="XM_018136702.1"/>
</dbReference>
<dbReference type="Pfam" id="PF01627">
    <property type="entry name" value="Hpt"/>
    <property type="match status" value="1"/>
</dbReference>
<feature type="coiled-coil region" evidence="2">
    <location>
        <begin position="105"/>
        <end position="132"/>
    </location>
</feature>
<dbReference type="InterPro" id="IPR008207">
    <property type="entry name" value="Sig_transdc_His_kin_Hpt_dom"/>
</dbReference>
<protein>
    <submittedName>
        <fullName evidence="4">Putative histidine phosphotransferase</fullName>
    </submittedName>
</protein>
<dbReference type="GO" id="GO:0005737">
    <property type="term" value="C:cytoplasm"/>
    <property type="evidence" value="ECO:0007669"/>
    <property type="project" value="TreeGrafter"/>
</dbReference>
<dbReference type="SUPFAM" id="SSF47226">
    <property type="entry name" value="Histidine-containing phosphotransfer domain, HPT domain"/>
    <property type="match status" value="1"/>
</dbReference>
<keyword evidence="1" id="KW-0597">Phosphoprotein</keyword>
<dbReference type="InterPro" id="IPR036641">
    <property type="entry name" value="HPT_dom_sf"/>
</dbReference>
<evidence type="ECO:0000259" key="3">
    <source>
        <dbReference type="PROSITE" id="PS50894"/>
    </source>
</evidence>
<dbReference type="Gene3D" id="1.20.120.160">
    <property type="entry name" value="HPT domain"/>
    <property type="match status" value="1"/>
</dbReference>
<dbReference type="GO" id="GO:0000160">
    <property type="term" value="P:phosphorelay signal transduction system"/>
    <property type="evidence" value="ECO:0007669"/>
    <property type="project" value="InterPro"/>
</dbReference>
<comment type="caution">
    <text evidence="4">The sequence shown here is derived from an EMBL/GenBank/DDBJ whole genome shotgun (WGS) entry which is preliminary data.</text>
</comment>
<evidence type="ECO:0000313" key="4">
    <source>
        <dbReference type="EMBL" id="KOS15712.1"/>
    </source>
</evidence>
<organism evidence="4 5">
    <name type="scientific">Malassezia pachydermatis</name>
    <dbReference type="NCBI Taxonomy" id="77020"/>
    <lineage>
        <taxon>Eukaryota</taxon>
        <taxon>Fungi</taxon>
        <taxon>Dikarya</taxon>
        <taxon>Basidiomycota</taxon>
        <taxon>Ustilaginomycotina</taxon>
        <taxon>Malasseziomycetes</taxon>
        <taxon>Malasseziales</taxon>
        <taxon>Malasseziaceae</taxon>
        <taxon>Malassezia</taxon>
    </lineage>
</organism>
<dbReference type="AlphaFoldDB" id="A0A0M9VQM8"/>